<dbReference type="InterPro" id="IPR058594">
    <property type="entry name" value="PB1-like_dom_pln"/>
</dbReference>
<evidence type="ECO:0000313" key="2">
    <source>
        <dbReference type="EMBL" id="KAI5397952.1"/>
    </source>
</evidence>
<dbReference type="AlphaFoldDB" id="A0A9D4WAG5"/>
<dbReference type="EMBL" id="JAMSHJ010000006">
    <property type="protein sequence ID" value="KAI5397952.1"/>
    <property type="molecule type" value="Genomic_DNA"/>
</dbReference>
<dbReference type="Pfam" id="PF26130">
    <property type="entry name" value="PB1-like"/>
    <property type="match status" value="1"/>
</dbReference>
<feature type="domain" description="PB1-like" evidence="1">
    <location>
        <begin position="24"/>
        <end position="122"/>
    </location>
</feature>
<dbReference type="Proteomes" id="UP001058974">
    <property type="component" value="Chromosome 6"/>
</dbReference>
<comment type="caution">
    <text evidence="2">The sequence shown here is derived from an EMBL/GenBank/DDBJ whole genome shotgun (WGS) entry which is preliminary data.</text>
</comment>
<organism evidence="2 3">
    <name type="scientific">Pisum sativum</name>
    <name type="common">Garden pea</name>
    <name type="synonym">Lathyrus oleraceus</name>
    <dbReference type="NCBI Taxonomy" id="3888"/>
    <lineage>
        <taxon>Eukaryota</taxon>
        <taxon>Viridiplantae</taxon>
        <taxon>Streptophyta</taxon>
        <taxon>Embryophyta</taxon>
        <taxon>Tracheophyta</taxon>
        <taxon>Spermatophyta</taxon>
        <taxon>Magnoliopsida</taxon>
        <taxon>eudicotyledons</taxon>
        <taxon>Gunneridae</taxon>
        <taxon>Pentapetalae</taxon>
        <taxon>rosids</taxon>
        <taxon>fabids</taxon>
        <taxon>Fabales</taxon>
        <taxon>Fabaceae</taxon>
        <taxon>Papilionoideae</taxon>
        <taxon>50 kb inversion clade</taxon>
        <taxon>NPAAA clade</taxon>
        <taxon>Hologalegina</taxon>
        <taxon>IRL clade</taxon>
        <taxon>Fabeae</taxon>
        <taxon>Lathyrus</taxon>
    </lineage>
</organism>
<keyword evidence="3" id="KW-1185">Reference proteome</keyword>
<accession>A0A9D4WAG5</accession>
<gene>
    <name evidence="2" type="ORF">KIW84_063676</name>
</gene>
<dbReference type="Gramene" id="Psat06G0367600-T1">
    <property type="protein sequence ID" value="KAI5397952.1"/>
    <property type="gene ID" value="KIW84_063676"/>
</dbReference>
<evidence type="ECO:0000313" key="3">
    <source>
        <dbReference type="Proteomes" id="UP001058974"/>
    </source>
</evidence>
<reference evidence="2 3" key="1">
    <citation type="journal article" date="2022" name="Nat. Genet.">
        <title>Improved pea reference genome and pan-genome highlight genomic features and evolutionary characteristics.</title>
        <authorList>
            <person name="Yang T."/>
            <person name="Liu R."/>
            <person name="Luo Y."/>
            <person name="Hu S."/>
            <person name="Wang D."/>
            <person name="Wang C."/>
            <person name="Pandey M.K."/>
            <person name="Ge S."/>
            <person name="Xu Q."/>
            <person name="Li N."/>
            <person name="Li G."/>
            <person name="Huang Y."/>
            <person name="Saxena R.K."/>
            <person name="Ji Y."/>
            <person name="Li M."/>
            <person name="Yan X."/>
            <person name="He Y."/>
            <person name="Liu Y."/>
            <person name="Wang X."/>
            <person name="Xiang C."/>
            <person name="Varshney R.K."/>
            <person name="Ding H."/>
            <person name="Gao S."/>
            <person name="Zong X."/>
        </authorList>
    </citation>
    <scope>NUCLEOTIDE SEQUENCE [LARGE SCALE GENOMIC DNA]</scope>
    <source>
        <strain evidence="2 3">cv. Zhongwan 6</strain>
    </source>
</reference>
<proteinExistence type="predicted"/>
<dbReference type="PANTHER" id="PTHR31973">
    <property type="entry name" value="POLYPROTEIN, PUTATIVE-RELATED"/>
    <property type="match status" value="1"/>
</dbReference>
<evidence type="ECO:0000259" key="1">
    <source>
        <dbReference type="Pfam" id="PF26130"/>
    </source>
</evidence>
<name>A0A9D4WAG5_PEA</name>
<dbReference type="PANTHER" id="PTHR31973:SF187">
    <property type="entry name" value="MUTATOR TRANSPOSASE MUDRA PROTEIN"/>
    <property type="match status" value="1"/>
</dbReference>
<sequence length="279" mass="32715">MLTLSIQKKKNKEVKYCLRPSQNRSIRLRIHHRGKLVETPVKWYVNGIFSEMNWKWDVDYMSYMQLEEMIGNEGYTNIKCLWYWNLRFGFNRDLRPINCDVDILKFIEDANGFELIYVYVEHTIVHDYAEEVHFNDEFSPNYDDEEVKADRVDDDVQVGSENVEDEVPLIILGACFLKGDYGGQLMAAVGMDGNNKIYHIAYVDLVQAVQSVSTHVEKRLCVKHLYGNWKKKYLGLELKEVMWSAARATTVVAWERAMLRMKGLNEAAWKEMKDIPTQH</sequence>
<protein>
    <recommendedName>
        <fullName evidence="1">PB1-like domain-containing protein</fullName>
    </recommendedName>
</protein>